<dbReference type="RefSeq" id="WP_013324608.1">
    <property type="nucleotide sequence ID" value="NC_014501.1"/>
</dbReference>
<sequence length="247" mass="26849">MIDSTPSKLDLNPVTNSIDAILVPQGAEYQAVCRGLKGKSELKPKVISIAMGCQSSGASLEQWIQSTEFLNKPPKNLLLMGLCGGLSPNARVGEIVIYSGCGYAEGAAQLLWQDCQSDLVKFLQNQLKDQAKLVKGLTSDRLITLAKEKQALYQQYQMDVVDMEGFTALKVFNEVGIKTAMIRVISDDCQQNLPNITSAISADGSLKPIPLALSMIQQPYAAIQLIKSSLKGLRVLEELSSQLIFTL</sequence>
<dbReference type="KEGG" id="cyj:Cyan7822_4660"/>
<dbReference type="PANTHER" id="PTHR46832">
    <property type="entry name" value="5'-METHYLTHIOADENOSINE/S-ADENOSYLHOMOCYSTEINE NUCLEOSIDASE"/>
    <property type="match status" value="1"/>
</dbReference>
<dbReference type="EMBL" id="CP002198">
    <property type="protein sequence ID" value="ADN16566.1"/>
    <property type="molecule type" value="Genomic_DNA"/>
</dbReference>
<dbReference type="Proteomes" id="UP000008206">
    <property type="component" value="Chromosome"/>
</dbReference>
<dbReference type="GO" id="GO:0019284">
    <property type="term" value="P:L-methionine salvage from S-adenosylmethionine"/>
    <property type="evidence" value="ECO:0007669"/>
    <property type="project" value="TreeGrafter"/>
</dbReference>
<dbReference type="eggNOG" id="COG0775">
    <property type="taxonomic scope" value="Bacteria"/>
</dbReference>
<dbReference type="Gene3D" id="3.40.50.1580">
    <property type="entry name" value="Nucleoside phosphorylase domain"/>
    <property type="match status" value="1"/>
</dbReference>
<accession>E0UEJ8</accession>
<dbReference type="GO" id="GO:0008782">
    <property type="term" value="F:adenosylhomocysteine nucleosidase activity"/>
    <property type="evidence" value="ECO:0007669"/>
    <property type="project" value="TreeGrafter"/>
</dbReference>
<dbReference type="GO" id="GO:0008930">
    <property type="term" value="F:methylthioadenosine nucleosidase activity"/>
    <property type="evidence" value="ECO:0007669"/>
    <property type="project" value="TreeGrafter"/>
</dbReference>
<gene>
    <name evidence="2" type="ordered locus">Cyan7822_4660</name>
</gene>
<dbReference type="STRING" id="497965.Cyan7822_4660"/>
<dbReference type="AlphaFoldDB" id="E0UEJ8"/>
<protein>
    <submittedName>
        <fullName evidence="2">Purine or other phosphorylase family 1</fullName>
    </submittedName>
</protein>
<dbReference type="PANTHER" id="PTHR46832:SF1">
    <property type="entry name" value="5'-METHYLTHIOADENOSINE_S-ADENOSYLHOMOCYSTEINE NUCLEOSIDASE"/>
    <property type="match status" value="1"/>
</dbReference>
<feature type="domain" description="Nucleoside phosphorylase" evidence="1">
    <location>
        <begin position="51"/>
        <end position="190"/>
    </location>
</feature>
<evidence type="ECO:0000313" key="2">
    <source>
        <dbReference type="EMBL" id="ADN16566.1"/>
    </source>
</evidence>
<reference evidence="3" key="1">
    <citation type="journal article" date="2011" name="MBio">
        <title>Novel metabolic attributes of the genus Cyanothece, comprising a group of unicellular nitrogen-fixing Cyanobacteria.</title>
        <authorList>
            <person name="Bandyopadhyay A."/>
            <person name="Elvitigala T."/>
            <person name="Welsh E."/>
            <person name="Stockel J."/>
            <person name="Liberton M."/>
            <person name="Min H."/>
            <person name="Sherman L.A."/>
            <person name="Pakrasi H.B."/>
        </authorList>
    </citation>
    <scope>NUCLEOTIDE SEQUENCE [LARGE SCALE GENOMIC DNA]</scope>
    <source>
        <strain evidence="3">PCC 7822</strain>
    </source>
</reference>
<keyword evidence="3" id="KW-1185">Reference proteome</keyword>
<organism evidence="2 3">
    <name type="scientific">Gloeothece verrucosa (strain PCC 7822)</name>
    <name type="common">Cyanothece sp. (strain PCC 7822)</name>
    <dbReference type="NCBI Taxonomy" id="497965"/>
    <lineage>
        <taxon>Bacteria</taxon>
        <taxon>Bacillati</taxon>
        <taxon>Cyanobacteriota</taxon>
        <taxon>Cyanophyceae</taxon>
        <taxon>Oscillatoriophycideae</taxon>
        <taxon>Chroococcales</taxon>
        <taxon>Aphanothecaceae</taxon>
        <taxon>Gloeothece</taxon>
        <taxon>Gloeothece verrucosa</taxon>
    </lineage>
</organism>
<dbReference type="GO" id="GO:0009116">
    <property type="term" value="P:nucleoside metabolic process"/>
    <property type="evidence" value="ECO:0007669"/>
    <property type="project" value="InterPro"/>
</dbReference>
<dbReference type="SUPFAM" id="SSF53167">
    <property type="entry name" value="Purine and uridine phosphorylases"/>
    <property type="match status" value="1"/>
</dbReference>
<name>E0UEJ8_GLOV7</name>
<dbReference type="InterPro" id="IPR035994">
    <property type="entry name" value="Nucleoside_phosphorylase_sf"/>
</dbReference>
<proteinExistence type="predicted"/>
<dbReference type="Pfam" id="PF01048">
    <property type="entry name" value="PNP_UDP_1"/>
    <property type="match status" value="1"/>
</dbReference>
<dbReference type="InterPro" id="IPR000845">
    <property type="entry name" value="Nucleoside_phosphorylase_d"/>
</dbReference>
<dbReference type="OrthoDB" id="529685at2"/>
<dbReference type="HOGENOM" id="CLU_097574_0_0_3"/>
<dbReference type="GO" id="GO:0005829">
    <property type="term" value="C:cytosol"/>
    <property type="evidence" value="ECO:0007669"/>
    <property type="project" value="TreeGrafter"/>
</dbReference>
<evidence type="ECO:0000313" key="3">
    <source>
        <dbReference type="Proteomes" id="UP000008206"/>
    </source>
</evidence>
<evidence type="ECO:0000259" key="1">
    <source>
        <dbReference type="Pfam" id="PF01048"/>
    </source>
</evidence>